<name>A0A813JDQ8_POLGL</name>
<comment type="caution">
    <text evidence="1">The sequence shown here is derived from an EMBL/GenBank/DDBJ whole genome shotgun (WGS) entry which is preliminary data.</text>
</comment>
<dbReference type="AlphaFoldDB" id="A0A813JDQ8"/>
<evidence type="ECO:0000313" key="2">
    <source>
        <dbReference type="Proteomes" id="UP000626109"/>
    </source>
</evidence>
<sequence length="80" mass="8910">EMFSLPKDVKRRCQEVFSGYARVQLRTVLEEIRSPCLATERECRLLAHPRGYAPALTTSAVSAIGVSYLARCIGVARFGH</sequence>
<evidence type="ECO:0000313" key="1">
    <source>
        <dbReference type="EMBL" id="CAE8677428.1"/>
    </source>
</evidence>
<accession>A0A813JDQ8</accession>
<organism evidence="1 2">
    <name type="scientific">Polarella glacialis</name>
    <name type="common">Dinoflagellate</name>
    <dbReference type="NCBI Taxonomy" id="89957"/>
    <lineage>
        <taxon>Eukaryota</taxon>
        <taxon>Sar</taxon>
        <taxon>Alveolata</taxon>
        <taxon>Dinophyceae</taxon>
        <taxon>Suessiales</taxon>
        <taxon>Suessiaceae</taxon>
        <taxon>Polarella</taxon>
    </lineage>
</organism>
<dbReference type="Proteomes" id="UP000626109">
    <property type="component" value="Unassembled WGS sequence"/>
</dbReference>
<feature type="non-terminal residue" evidence="1">
    <location>
        <position position="80"/>
    </location>
</feature>
<feature type="non-terminal residue" evidence="1">
    <location>
        <position position="1"/>
    </location>
</feature>
<proteinExistence type="predicted"/>
<gene>
    <name evidence="1" type="ORF">PGLA2088_LOCUS20320</name>
</gene>
<dbReference type="EMBL" id="CAJNNW010025489">
    <property type="protein sequence ID" value="CAE8677428.1"/>
    <property type="molecule type" value="Genomic_DNA"/>
</dbReference>
<reference evidence="1" key="1">
    <citation type="submission" date="2021-02" db="EMBL/GenBank/DDBJ databases">
        <authorList>
            <person name="Dougan E. K."/>
            <person name="Rhodes N."/>
            <person name="Thang M."/>
            <person name="Chan C."/>
        </authorList>
    </citation>
    <scope>NUCLEOTIDE SEQUENCE</scope>
</reference>
<protein>
    <submittedName>
        <fullName evidence="1">Uncharacterized protein</fullName>
    </submittedName>
</protein>